<keyword evidence="3" id="KW-0418">Kinase</keyword>
<dbReference type="InterPro" id="IPR017508">
    <property type="entry name" value="HipA_N1"/>
</dbReference>
<proteinExistence type="inferred from homology"/>
<dbReference type="RefSeq" id="WP_007089694.1">
    <property type="nucleotide sequence ID" value="NZ_CP004388.1"/>
</dbReference>
<dbReference type="Pfam" id="PF07804">
    <property type="entry name" value="HipA_C"/>
    <property type="match status" value="1"/>
</dbReference>
<dbReference type="AlphaFoldDB" id="A0AB72UFZ4"/>
<keyword evidence="2" id="KW-0808">Transferase</keyword>
<feature type="domain" description="HipA N-terminal subdomain 1" evidence="5">
    <location>
        <begin position="9"/>
        <end position="100"/>
    </location>
</feature>
<dbReference type="InterPro" id="IPR012893">
    <property type="entry name" value="HipA-like_C"/>
</dbReference>
<feature type="domain" description="HipA-like C-terminal" evidence="4">
    <location>
        <begin position="130"/>
        <end position="361"/>
    </location>
</feature>
<dbReference type="InterPro" id="IPR052028">
    <property type="entry name" value="HipA_Ser/Thr_kinase"/>
</dbReference>
<dbReference type="Pfam" id="PF13657">
    <property type="entry name" value="Couple_hipA"/>
    <property type="match status" value="1"/>
</dbReference>
<dbReference type="Proteomes" id="UP000007127">
    <property type="component" value="Chromosome"/>
</dbReference>
<evidence type="ECO:0000313" key="7">
    <source>
        <dbReference type="Proteomes" id="UP000007127"/>
    </source>
</evidence>
<evidence type="ECO:0000256" key="3">
    <source>
        <dbReference type="ARBA" id="ARBA00022777"/>
    </source>
</evidence>
<name>A0AB72UFZ4_9PROT</name>
<comment type="similarity">
    <text evidence="1">Belongs to the HipA Ser/Thr kinase family.</text>
</comment>
<evidence type="ECO:0008006" key="8">
    <source>
        <dbReference type="Google" id="ProtNLM"/>
    </source>
</evidence>
<evidence type="ECO:0000313" key="6">
    <source>
        <dbReference type="EMBL" id="AJD53215.1"/>
    </source>
</evidence>
<accession>A0AB72UFZ4</accession>
<dbReference type="PANTHER" id="PTHR37419:SF1">
    <property type="entry name" value="SERINE_THREONINE-PROTEIN KINASE TOXIN HIPA"/>
    <property type="match status" value="1"/>
</dbReference>
<dbReference type="GO" id="GO:0005829">
    <property type="term" value="C:cytosol"/>
    <property type="evidence" value="ECO:0007669"/>
    <property type="project" value="TreeGrafter"/>
</dbReference>
<dbReference type="PANTHER" id="PTHR37419">
    <property type="entry name" value="SERINE/THREONINE-PROTEIN KINASE TOXIN HIPA"/>
    <property type="match status" value="1"/>
</dbReference>
<evidence type="ECO:0000259" key="5">
    <source>
        <dbReference type="Pfam" id="PF13657"/>
    </source>
</evidence>
<dbReference type="KEGG" id="txi:TH3_15555"/>
<protein>
    <recommendedName>
        <fullName evidence="8">Type II toxin-antitoxin system HipA family toxin</fullName>
    </recommendedName>
</protein>
<dbReference type="GeneID" id="31928788"/>
<dbReference type="GO" id="GO:0004674">
    <property type="term" value="F:protein serine/threonine kinase activity"/>
    <property type="evidence" value="ECO:0007669"/>
    <property type="project" value="TreeGrafter"/>
</dbReference>
<dbReference type="EMBL" id="CP004388">
    <property type="protein sequence ID" value="AJD53215.1"/>
    <property type="molecule type" value="Genomic_DNA"/>
</dbReference>
<sequence length="397" mass="44508">MARLRYGIVTFKGNRAGILREEPGNATSFEYDLGFDHDIACCLPAAQRTHFHPNGLHPFFSHLGPEGWLRERQSAFEDLDTNDDFGILLAFAGDCIGAVGIIDPEAKQDRRLKTSTLSPMDQAANTERTISGVQAKILCNETDDGKLHPAKQDEPAPIIAKFSSENLPDLVTNEAGTMALCKTLLPKGEVAHTWRTFVTGIPDAALAVRRFDRQGAAMQTKLRCEDFAQILGVTPGRDHRGKYNASYGDIGRALSFSSAPLIDARRAFIRLAVYVLLGNVDCHIKNWSLLETPNGLRLSPAYDVLNGYIYGAQGYTTRFGLLVNDQRLQWENYDRDLLLRIAPEFGLPRKAAESALKQLYRKKEPLFKNLKDRILLSEEKSFRYANTVKEAWERIYD</sequence>
<reference evidence="6 7" key="1">
    <citation type="journal article" date="2012" name="J. Bacteriol.">
        <title>Genome sequence of Thalassospira xiamenensis type strain M-5.</title>
        <authorList>
            <person name="Lai Q."/>
            <person name="Shao Z."/>
        </authorList>
    </citation>
    <scope>NUCLEOTIDE SEQUENCE [LARGE SCALE GENOMIC DNA]</scope>
    <source>
        <strain evidence="6 7">M-5</strain>
    </source>
</reference>
<gene>
    <name evidence="6" type="ORF">TH3_15555</name>
</gene>
<organism evidence="6 7">
    <name type="scientific">Thalassospira xiamenensis M-5 = DSM 17429</name>
    <dbReference type="NCBI Taxonomy" id="1123366"/>
    <lineage>
        <taxon>Bacteria</taxon>
        <taxon>Pseudomonadati</taxon>
        <taxon>Pseudomonadota</taxon>
        <taxon>Alphaproteobacteria</taxon>
        <taxon>Rhodospirillales</taxon>
        <taxon>Thalassospiraceae</taxon>
        <taxon>Thalassospira</taxon>
    </lineage>
</organism>
<evidence type="ECO:0000256" key="2">
    <source>
        <dbReference type="ARBA" id="ARBA00022679"/>
    </source>
</evidence>
<evidence type="ECO:0000259" key="4">
    <source>
        <dbReference type="Pfam" id="PF07804"/>
    </source>
</evidence>
<evidence type="ECO:0000256" key="1">
    <source>
        <dbReference type="ARBA" id="ARBA00010164"/>
    </source>
</evidence>
<dbReference type="NCBIfam" id="TIGR03071">
    <property type="entry name" value="couple_hipA"/>
    <property type="match status" value="1"/>
</dbReference>